<keyword evidence="3" id="KW-0050">Antiport</keyword>
<evidence type="ECO:0000256" key="7">
    <source>
        <dbReference type="SAM" id="Phobius"/>
    </source>
</evidence>
<evidence type="ECO:0000256" key="1">
    <source>
        <dbReference type="ARBA" id="ARBA00004141"/>
    </source>
</evidence>
<evidence type="ECO:0000256" key="6">
    <source>
        <dbReference type="ARBA" id="ARBA00023136"/>
    </source>
</evidence>
<feature type="transmembrane region" description="Helical" evidence="7">
    <location>
        <begin position="134"/>
        <end position="152"/>
    </location>
</feature>
<dbReference type="Proteomes" id="UP000694941">
    <property type="component" value="Unplaced"/>
</dbReference>
<evidence type="ECO:0000256" key="3">
    <source>
        <dbReference type="ARBA" id="ARBA00022449"/>
    </source>
</evidence>
<evidence type="ECO:0000256" key="4">
    <source>
        <dbReference type="ARBA" id="ARBA00022692"/>
    </source>
</evidence>
<proteinExistence type="inferred from homology"/>
<organism evidence="8 9">
    <name type="scientific">Limulus polyphemus</name>
    <name type="common">Atlantic horseshoe crab</name>
    <dbReference type="NCBI Taxonomy" id="6850"/>
    <lineage>
        <taxon>Eukaryota</taxon>
        <taxon>Metazoa</taxon>
        <taxon>Ecdysozoa</taxon>
        <taxon>Arthropoda</taxon>
        <taxon>Chelicerata</taxon>
        <taxon>Merostomata</taxon>
        <taxon>Xiphosura</taxon>
        <taxon>Limulidae</taxon>
        <taxon>Limulus</taxon>
    </lineage>
</organism>
<reference evidence="9" key="1">
    <citation type="submission" date="2025-08" db="UniProtKB">
        <authorList>
            <consortium name="RefSeq"/>
        </authorList>
    </citation>
    <scope>IDENTIFICATION</scope>
    <source>
        <tissue evidence="9">Muscle</tissue>
    </source>
</reference>
<feature type="transmembrane region" description="Helical" evidence="7">
    <location>
        <begin position="24"/>
        <end position="42"/>
    </location>
</feature>
<feature type="non-terminal residue" evidence="9">
    <location>
        <position position="166"/>
    </location>
</feature>
<evidence type="ECO:0000313" key="8">
    <source>
        <dbReference type="Proteomes" id="UP000694941"/>
    </source>
</evidence>
<keyword evidence="4 7" id="KW-0812">Transmembrane</keyword>
<evidence type="ECO:0000256" key="2">
    <source>
        <dbReference type="ARBA" id="ARBA00005364"/>
    </source>
</evidence>
<accession>A0ABM1BTV2</accession>
<protein>
    <submittedName>
        <fullName evidence="9">Probable sodium/potassium/calcium exchanger CG1090</fullName>
    </submittedName>
</protein>
<dbReference type="GeneID" id="106472441"/>
<dbReference type="RefSeq" id="XP_013788545.1">
    <property type="nucleotide sequence ID" value="XM_013933091.2"/>
</dbReference>
<gene>
    <name evidence="9" type="primary">LOC106472441</name>
</gene>
<dbReference type="InterPro" id="IPR004481">
    <property type="entry name" value="K/Na/Ca-exchanger"/>
</dbReference>
<dbReference type="PANTHER" id="PTHR10846">
    <property type="entry name" value="SODIUM/POTASSIUM/CALCIUM EXCHANGER"/>
    <property type="match status" value="1"/>
</dbReference>
<name>A0ABM1BTV2_LIMPO</name>
<evidence type="ECO:0000313" key="9">
    <source>
        <dbReference type="RefSeq" id="XP_013788545.1"/>
    </source>
</evidence>
<keyword evidence="8" id="KW-1185">Reference proteome</keyword>
<comment type="similarity">
    <text evidence="2">Belongs to the Ca(2+):cation antiporter (CaCA) (TC 2.A.19) family. SLC24A subfamily.</text>
</comment>
<dbReference type="PANTHER" id="PTHR10846:SF73">
    <property type="entry name" value="SODIUM_CALCIUM EXCHANGER MEMBRANE REGION DOMAIN-CONTAINING PROTEIN"/>
    <property type="match status" value="1"/>
</dbReference>
<keyword evidence="3" id="KW-0813">Transport</keyword>
<keyword evidence="6 7" id="KW-0472">Membrane</keyword>
<sequence>MAHRNASIPHKNGGPFSKFPYARIIQKVVFLLIAVGVSCFVLRRQPEITTSSSRGTQEVNKFHVVSGRQILSLTSRGDDFNTTSAYEPTTSSSGNDTWNNTTTPTGSMEEKCTPAAYNEFPPDLFTNQQRVRGAVIVHVLVTLYMFYALAVVCDDFFIAALEECCE</sequence>
<comment type="subcellular location">
    <subcellularLocation>
        <location evidence="1">Membrane</location>
        <topology evidence="1">Multi-pass membrane protein</topology>
    </subcellularLocation>
</comment>
<evidence type="ECO:0000256" key="5">
    <source>
        <dbReference type="ARBA" id="ARBA00022989"/>
    </source>
</evidence>
<keyword evidence="5 7" id="KW-1133">Transmembrane helix</keyword>